<dbReference type="Gene3D" id="3.30.70.580">
    <property type="entry name" value="Pseudouridine synthase I, catalytic domain, N-terminal subdomain"/>
    <property type="match status" value="1"/>
</dbReference>
<evidence type="ECO:0000313" key="8">
    <source>
        <dbReference type="Proteomes" id="UP000484164"/>
    </source>
</evidence>
<evidence type="ECO:0000256" key="2">
    <source>
        <dbReference type="ARBA" id="ARBA00023235"/>
    </source>
</evidence>
<evidence type="ECO:0000256" key="4">
    <source>
        <dbReference type="RuleBase" id="RU003887"/>
    </source>
</evidence>
<dbReference type="SMART" id="SM00363">
    <property type="entry name" value="S4"/>
    <property type="match status" value="1"/>
</dbReference>
<dbReference type="InterPro" id="IPR042092">
    <property type="entry name" value="PsdUridine_s_RsuA/RluB/E/F_cat"/>
</dbReference>
<dbReference type="Proteomes" id="UP000484164">
    <property type="component" value="Unassembled WGS sequence"/>
</dbReference>
<dbReference type="Gene3D" id="3.30.70.1560">
    <property type="entry name" value="Alpha-L RNA-binding motif"/>
    <property type="match status" value="1"/>
</dbReference>
<dbReference type="RefSeq" id="WP_151694333.1">
    <property type="nucleotide sequence ID" value="NZ_BMGX01000001.1"/>
</dbReference>
<dbReference type="PROSITE" id="PS50889">
    <property type="entry name" value="S4"/>
    <property type="match status" value="1"/>
</dbReference>
<dbReference type="InterPro" id="IPR000748">
    <property type="entry name" value="PsdUridine_synth_RsuA/RluB/E/F"/>
</dbReference>
<feature type="compositionally biased region" description="Basic and acidic residues" evidence="5">
    <location>
        <begin position="11"/>
        <end position="35"/>
    </location>
</feature>
<keyword evidence="8" id="KW-1185">Reference proteome</keyword>
<reference evidence="7 8" key="1">
    <citation type="submission" date="2019-10" db="EMBL/GenBank/DDBJ databases">
        <title>Genome sequence of Phaeocystidibacter marisrubri JCM30614 (type strain).</title>
        <authorList>
            <person name="Bowman J.P."/>
        </authorList>
    </citation>
    <scope>NUCLEOTIDE SEQUENCE [LARGE SCALE GENOMIC DNA]</scope>
    <source>
        <strain evidence="7 8">JCM 30614</strain>
    </source>
</reference>
<dbReference type="SUPFAM" id="SSF55120">
    <property type="entry name" value="Pseudouridine synthase"/>
    <property type="match status" value="1"/>
</dbReference>
<dbReference type="PANTHER" id="PTHR47683:SF2">
    <property type="entry name" value="RNA-BINDING S4 DOMAIN-CONTAINING PROTEIN"/>
    <property type="match status" value="1"/>
</dbReference>
<dbReference type="PANTHER" id="PTHR47683">
    <property type="entry name" value="PSEUDOURIDINE SYNTHASE FAMILY PROTEIN-RELATED"/>
    <property type="match status" value="1"/>
</dbReference>
<feature type="domain" description="RNA-binding S4" evidence="6">
    <location>
        <begin position="69"/>
        <end position="131"/>
    </location>
</feature>
<dbReference type="InterPro" id="IPR036986">
    <property type="entry name" value="S4_RNA-bd_sf"/>
</dbReference>
<dbReference type="CDD" id="cd00165">
    <property type="entry name" value="S4"/>
    <property type="match status" value="1"/>
</dbReference>
<dbReference type="FunFam" id="3.10.290.10:FF:000003">
    <property type="entry name" value="Pseudouridine synthase"/>
    <property type="match status" value="1"/>
</dbReference>
<keyword evidence="3" id="KW-0694">RNA-binding</keyword>
<dbReference type="PROSITE" id="PS01149">
    <property type="entry name" value="PSI_RSU"/>
    <property type="match status" value="1"/>
</dbReference>
<accession>A0A6L3ZDI9</accession>
<dbReference type="EC" id="5.4.99.-" evidence="4"/>
<dbReference type="EMBL" id="WBVQ01000003">
    <property type="protein sequence ID" value="KAB2815298.1"/>
    <property type="molecule type" value="Genomic_DNA"/>
</dbReference>
<evidence type="ECO:0000313" key="7">
    <source>
        <dbReference type="EMBL" id="KAB2815298.1"/>
    </source>
</evidence>
<dbReference type="AlphaFoldDB" id="A0A6L3ZDI9"/>
<dbReference type="OrthoDB" id="9807213at2"/>
<evidence type="ECO:0000256" key="3">
    <source>
        <dbReference type="PROSITE-ProRule" id="PRU00182"/>
    </source>
</evidence>
<gene>
    <name evidence="7" type="ORF">F8C82_14495</name>
</gene>
<dbReference type="CDD" id="cd02870">
    <property type="entry name" value="PseudoU_synth_RsuA_like"/>
    <property type="match status" value="1"/>
</dbReference>
<comment type="caution">
    <text evidence="7">The sequence shown here is derived from an EMBL/GenBank/DDBJ whole genome shotgun (WGS) entry which is preliminary data.</text>
</comment>
<sequence>MNRKRPTRGGANDRNKRNDDAPRHPRGPQARDSKKSGGKGRTYSTDAPKKFYAPKRKQAENLAPNKDEMRLNRFLSISGICSRREADKFIEAGLVTVNGKVITELGVKVKTTDDVRYNGETIKAEKKVYLLLNKPKGFLTTMDDPKARKTVMELVGAACKERIYPVGRLDRATTGVILFTNDGDVAKKLTHPSHGARKIYQVQLDKNLKRADFDAIIKGVELEDGVISPDALSYLDERSKSHIGIEIHSGKNRIVRRIFESFGYEVVKLDRTSFAGLTKKGLNRGHYRFLRPDEINFLKTR</sequence>
<dbReference type="GO" id="GO:0000455">
    <property type="term" value="P:enzyme-directed rRNA pseudouridine synthesis"/>
    <property type="evidence" value="ECO:0007669"/>
    <property type="project" value="UniProtKB-ARBA"/>
</dbReference>
<dbReference type="NCBIfam" id="TIGR00093">
    <property type="entry name" value="pseudouridine synthase"/>
    <property type="match status" value="1"/>
</dbReference>
<feature type="region of interest" description="Disordered" evidence="5">
    <location>
        <begin position="1"/>
        <end position="58"/>
    </location>
</feature>
<dbReference type="InterPro" id="IPR050343">
    <property type="entry name" value="RsuA_PseudoU_synthase"/>
</dbReference>
<evidence type="ECO:0000259" key="6">
    <source>
        <dbReference type="SMART" id="SM00363"/>
    </source>
</evidence>
<evidence type="ECO:0000256" key="1">
    <source>
        <dbReference type="ARBA" id="ARBA00008348"/>
    </source>
</evidence>
<dbReference type="Pfam" id="PF01479">
    <property type="entry name" value="S4"/>
    <property type="match status" value="1"/>
</dbReference>
<organism evidence="7 8">
    <name type="scientific">Phaeocystidibacter marisrubri</name>
    <dbReference type="NCBI Taxonomy" id="1577780"/>
    <lineage>
        <taxon>Bacteria</taxon>
        <taxon>Pseudomonadati</taxon>
        <taxon>Bacteroidota</taxon>
        <taxon>Flavobacteriia</taxon>
        <taxon>Flavobacteriales</taxon>
        <taxon>Phaeocystidibacteraceae</taxon>
        <taxon>Phaeocystidibacter</taxon>
    </lineage>
</organism>
<evidence type="ECO:0000256" key="5">
    <source>
        <dbReference type="SAM" id="MobiDB-lite"/>
    </source>
</evidence>
<dbReference type="SUPFAM" id="SSF55174">
    <property type="entry name" value="Alpha-L RNA-binding motif"/>
    <property type="match status" value="1"/>
</dbReference>
<protein>
    <recommendedName>
        <fullName evidence="4">Pseudouridine synthase</fullName>
        <ecNumber evidence="4">5.4.99.-</ecNumber>
    </recommendedName>
</protein>
<dbReference type="InterPro" id="IPR006145">
    <property type="entry name" value="PsdUridine_synth_RsuA/RluA"/>
</dbReference>
<dbReference type="InterPro" id="IPR020103">
    <property type="entry name" value="PsdUridine_synth_cat_dom_sf"/>
</dbReference>
<keyword evidence="2 4" id="KW-0413">Isomerase</keyword>
<dbReference type="Pfam" id="PF00849">
    <property type="entry name" value="PseudoU_synth_2"/>
    <property type="match status" value="1"/>
</dbReference>
<dbReference type="GO" id="GO:0120159">
    <property type="term" value="F:rRNA pseudouridine synthase activity"/>
    <property type="evidence" value="ECO:0007669"/>
    <property type="project" value="UniProtKB-ARBA"/>
</dbReference>
<dbReference type="Gene3D" id="3.10.290.10">
    <property type="entry name" value="RNA-binding S4 domain"/>
    <property type="match status" value="1"/>
</dbReference>
<name>A0A6L3ZDI9_9FLAO</name>
<dbReference type="InterPro" id="IPR018496">
    <property type="entry name" value="PsdUridine_synth_RsuA/RluB_CS"/>
</dbReference>
<dbReference type="GO" id="GO:0003723">
    <property type="term" value="F:RNA binding"/>
    <property type="evidence" value="ECO:0007669"/>
    <property type="project" value="UniProtKB-KW"/>
</dbReference>
<comment type="similarity">
    <text evidence="1 4">Belongs to the pseudouridine synthase RsuA family.</text>
</comment>
<dbReference type="InterPro" id="IPR020094">
    <property type="entry name" value="TruA/RsuA/RluB/E/F_N"/>
</dbReference>
<proteinExistence type="inferred from homology"/>
<dbReference type="InterPro" id="IPR002942">
    <property type="entry name" value="S4_RNA-bd"/>
</dbReference>